<evidence type="ECO:0000313" key="2">
    <source>
        <dbReference type="Proteomes" id="UP000775213"/>
    </source>
</evidence>
<dbReference type="PANTHER" id="PTHR32411">
    <property type="entry name" value="CYSTEINE-RICH REPEAT SECRETORY PROTEIN 38-RELATED"/>
    <property type="match status" value="1"/>
</dbReference>
<evidence type="ECO:0000313" key="1">
    <source>
        <dbReference type="EMBL" id="KAH0466137.1"/>
    </source>
</evidence>
<protein>
    <submittedName>
        <fullName evidence="1">Uncharacterized protein</fullName>
    </submittedName>
</protein>
<keyword evidence="2" id="KW-1185">Reference proteome</keyword>
<dbReference type="EMBL" id="JAGFBR010000006">
    <property type="protein sequence ID" value="KAH0466137.1"/>
    <property type="molecule type" value="Genomic_DNA"/>
</dbReference>
<accession>A0AAV7HB85</accession>
<dbReference type="PANTHER" id="PTHR32411:SF43">
    <property type="entry name" value="CYSTEINE-RICH REPEAT SECRETORY PROTEIN 38"/>
    <property type="match status" value="1"/>
</dbReference>
<proteinExistence type="predicted"/>
<organism evidence="1 2">
    <name type="scientific">Dendrobium chrysotoxum</name>
    <name type="common">Orchid</name>
    <dbReference type="NCBI Taxonomy" id="161865"/>
    <lineage>
        <taxon>Eukaryota</taxon>
        <taxon>Viridiplantae</taxon>
        <taxon>Streptophyta</taxon>
        <taxon>Embryophyta</taxon>
        <taxon>Tracheophyta</taxon>
        <taxon>Spermatophyta</taxon>
        <taxon>Magnoliopsida</taxon>
        <taxon>Liliopsida</taxon>
        <taxon>Asparagales</taxon>
        <taxon>Orchidaceae</taxon>
        <taxon>Epidendroideae</taxon>
        <taxon>Malaxideae</taxon>
        <taxon>Dendrobiinae</taxon>
        <taxon>Dendrobium</taxon>
    </lineage>
</organism>
<dbReference type="InterPro" id="IPR050581">
    <property type="entry name" value="CRR_secretory_protein"/>
</dbReference>
<comment type="caution">
    <text evidence="1">The sequence shown here is derived from an EMBL/GenBank/DDBJ whole genome shotgun (WGS) entry which is preliminary data.</text>
</comment>
<dbReference type="AlphaFoldDB" id="A0AAV7HB85"/>
<dbReference type="Proteomes" id="UP000775213">
    <property type="component" value="Unassembled WGS sequence"/>
</dbReference>
<reference evidence="1 2" key="1">
    <citation type="journal article" date="2021" name="Hortic Res">
        <title>Chromosome-scale assembly of the Dendrobium chrysotoxum genome enhances the understanding of orchid evolution.</title>
        <authorList>
            <person name="Zhang Y."/>
            <person name="Zhang G.Q."/>
            <person name="Zhang D."/>
            <person name="Liu X.D."/>
            <person name="Xu X.Y."/>
            <person name="Sun W.H."/>
            <person name="Yu X."/>
            <person name="Zhu X."/>
            <person name="Wang Z.W."/>
            <person name="Zhao X."/>
            <person name="Zhong W.Y."/>
            <person name="Chen H."/>
            <person name="Yin W.L."/>
            <person name="Huang T."/>
            <person name="Niu S.C."/>
            <person name="Liu Z.J."/>
        </authorList>
    </citation>
    <scope>NUCLEOTIDE SEQUENCE [LARGE SCALE GENOMIC DNA]</scope>
    <source>
        <strain evidence="1">Lindl</strain>
    </source>
</reference>
<name>A0AAV7HB85_DENCH</name>
<sequence length="138" mass="15984">MLCMHHRCSTRDKNIIWYHQCSVGYSTNNFIGQPDSNRIGVWTSMSNVTDPQEFKQKLDELLVVLWEAAANVENRNFGWGDLHPRVFEEGNETNRMTLPATRDEDIDVQVDAFFAKQVLVGGLQRVRLRTMDSCHQQK</sequence>
<gene>
    <name evidence="1" type="ORF">IEQ34_006240</name>
</gene>